<dbReference type="GO" id="GO:0008564">
    <property type="term" value="F:protein-exporting ATPase activity"/>
    <property type="evidence" value="ECO:0007669"/>
    <property type="project" value="UniProtKB-EC"/>
</dbReference>
<dbReference type="CDD" id="cd18803">
    <property type="entry name" value="SF2_C_secA"/>
    <property type="match status" value="1"/>
</dbReference>
<sequence length="833" mass="96861">MLIKLLSKIFRSRNDRVLKKAQIIVDRIHALEHDYSNLNDMQLKNKTNHFRMQLLHGEKLNNILPKAFATVREVIKRIFGLNLFNVQLLGGVILNQFCVAEMKTGEGKTLTSTLPAYLNALSGKGVHIVTMNDYLAKRDAYQNTPLFNFLNLKVGLNLSGMSLKCKKQAYLSDITYGTNNEYGFDYLRDNMVLNPEDRVQRQLHYALIDEVDSILIDESRTPLIISSASENRSELYFKINKLIPHFIQQKNESSETSKDVGDFYINEKQREIYLTEQGLVKMEKLLIKEKLMKVNESLYSSENIALMNCVIASLRAHKLFIKNVDYIVKDNKIVIIDEHTGRLMEGRRWSDGVHQSIEAKERVKIKNESQTLASITFQNYFKLYDKLSGMTGTAITESFEFNQIYNLDTIVIPTNFPMIRQDLPDLVYMTEKEKINAVIKDIQRCMNNKQPVLVGTISIDKSEFISKKLKKLGIKHNVLNAKIHEQEARIIAEAGQMSAVTIATNMAGRGTDIVLGGSLECFTSSNNKKNIEDAKKEWKIQHDLVLSVGGLHIIGTERHESRRIDNQLRGRSGRQGDNGSSRFYLSMEDPLMRLFSSDRIIMMMRRLGVKENEAIQHKWITRAIFSAQKKIENRNFDIRKNLLDYDNIVNNQRCIIYQQRNQLIDSKNISKLIMEISFDVFSTITSIYIFNDILNKDCLYNLQRYIKNNFNINISILNDYDRNIVLSKSQVINYIVKKFRYHYKKKVRMIGLNNIQRIERLIMIQSLDFFWKEHLSSMDYLRNGIYLRGYAQKDPKQEYERESFIMFSKMLKNLKYKVISDLSFLCTSECIEK</sequence>
<dbReference type="PANTHER" id="PTHR30612:SF0">
    <property type="entry name" value="CHLOROPLAST PROTEIN-TRANSPORTING ATPASE"/>
    <property type="match status" value="1"/>
</dbReference>
<dbReference type="GO" id="GO:0005524">
    <property type="term" value="F:ATP binding"/>
    <property type="evidence" value="ECO:0007669"/>
    <property type="project" value="UniProtKB-UniRule"/>
</dbReference>
<dbReference type="NCBIfam" id="NF009538">
    <property type="entry name" value="PRK12904.1"/>
    <property type="match status" value="1"/>
</dbReference>
<dbReference type="PROSITE" id="PS51196">
    <property type="entry name" value="SECA_MOTOR_DEAD"/>
    <property type="match status" value="1"/>
</dbReference>
<dbReference type="SMART" id="SM00957">
    <property type="entry name" value="SecA_DEAD"/>
    <property type="match status" value="1"/>
</dbReference>
<dbReference type="InterPro" id="IPR001650">
    <property type="entry name" value="Helicase_C-like"/>
</dbReference>
<dbReference type="InterPro" id="IPR036670">
    <property type="entry name" value="SecA_X-link_sf"/>
</dbReference>
<keyword evidence="6 12" id="KW-0547">Nucleotide-binding</keyword>
<evidence type="ECO:0000256" key="11">
    <source>
        <dbReference type="ARBA" id="ARBA00023136"/>
    </source>
</evidence>
<evidence type="ECO:0000256" key="1">
    <source>
        <dbReference type="ARBA" id="ARBA00007650"/>
    </source>
</evidence>
<dbReference type="InterPro" id="IPR011130">
    <property type="entry name" value="SecA_preprotein_X-link_dom"/>
</dbReference>
<reference evidence="17 18" key="1">
    <citation type="journal article" date="2019" name="Proc. Natl. Acad. Sci. U.S.A.">
        <title>Exaggeration and cooption of innate immunity for social defense.</title>
        <authorList>
            <person name="Kutsukake M."/>
            <person name="Moriyama M."/>
            <person name="Shigenobu S."/>
            <person name="Meng X.-Y."/>
            <person name="Nikoh N."/>
            <person name="Noda C."/>
            <person name="Kobayashi S."/>
            <person name="Fukatsu T."/>
        </authorList>
    </citation>
    <scope>NUCLEOTIDE SEQUENCE [LARGE SCALE GENOMIC DNA]</scope>
    <source>
        <strain evidence="17 18">Nmo</strain>
    </source>
</reference>
<feature type="binding site" evidence="12">
    <location>
        <begin position="105"/>
        <end position="109"/>
    </location>
    <ligand>
        <name>ATP</name>
        <dbReference type="ChEBI" id="CHEBI:30616"/>
    </ligand>
</feature>
<dbReference type="PROSITE" id="PS51192">
    <property type="entry name" value="HELICASE_ATP_BIND_1"/>
    <property type="match status" value="1"/>
</dbReference>
<gene>
    <name evidence="12 17" type="primary">secA</name>
    <name evidence="17" type="ORF">BUCNMO_164</name>
</gene>
<dbReference type="EC" id="7.4.2.8" evidence="12"/>
<evidence type="ECO:0000256" key="3">
    <source>
        <dbReference type="ARBA" id="ARBA00022475"/>
    </source>
</evidence>
<dbReference type="InterPro" id="IPR036266">
    <property type="entry name" value="SecA_Wing/Scaffold_sf"/>
</dbReference>
<protein>
    <recommendedName>
        <fullName evidence="12 13">Protein translocase subunit SecA</fullName>
        <ecNumber evidence="12">7.4.2.8</ecNumber>
    </recommendedName>
</protein>
<dbReference type="HAMAP" id="MF_01382">
    <property type="entry name" value="SecA"/>
    <property type="match status" value="1"/>
</dbReference>
<comment type="subunit">
    <text evidence="12">Monomer and homodimer. Part of the essential Sec protein translocation apparatus which comprises SecA, SecYEG and auxiliary proteins SecDF-YajC and YidC.</text>
</comment>
<comment type="induction">
    <text evidence="12">Repressed under conditions of excess protein secretion capacity and derepressed when protein secretion becomes limiting. This is regulated by SecM.</text>
</comment>
<dbReference type="InterPro" id="IPR044722">
    <property type="entry name" value="SecA_SF2_C"/>
</dbReference>
<dbReference type="GO" id="GO:0065002">
    <property type="term" value="P:intracellular protein transmembrane transport"/>
    <property type="evidence" value="ECO:0007669"/>
    <property type="project" value="UniProtKB-UniRule"/>
</dbReference>
<evidence type="ECO:0000259" key="16">
    <source>
        <dbReference type="PROSITE" id="PS51196"/>
    </source>
</evidence>
<proteinExistence type="evidence at transcript level"/>
<dbReference type="Gene3D" id="3.90.1440.10">
    <property type="entry name" value="SecA, preprotein cross-linking domain"/>
    <property type="match status" value="1"/>
</dbReference>
<dbReference type="CDD" id="cd17928">
    <property type="entry name" value="DEXDc_SecA"/>
    <property type="match status" value="1"/>
</dbReference>
<dbReference type="Pfam" id="PF07517">
    <property type="entry name" value="SecA_DEAD"/>
    <property type="match status" value="1"/>
</dbReference>
<dbReference type="AlphaFoldDB" id="A0A455TA29"/>
<feature type="binding site" evidence="12">
    <location>
        <position position="87"/>
    </location>
    <ligand>
        <name>ATP</name>
        <dbReference type="ChEBI" id="CHEBI:30616"/>
    </ligand>
</feature>
<feature type="domain" description="Helicase ATP-binding" evidence="14">
    <location>
        <begin position="89"/>
        <end position="248"/>
    </location>
</feature>
<keyword evidence="10 12" id="KW-0811">Translocation</keyword>
<organism evidence="17 18">
    <name type="scientific">Buchnera aphidicola</name>
    <name type="common">Nipponaphis monzeni</name>
    <dbReference type="NCBI Taxonomy" id="2495405"/>
    <lineage>
        <taxon>Bacteria</taxon>
        <taxon>Pseudomonadati</taxon>
        <taxon>Pseudomonadota</taxon>
        <taxon>Gammaproteobacteria</taxon>
        <taxon>Enterobacterales</taxon>
        <taxon>Erwiniaceae</taxon>
        <taxon>Buchnera</taxon>
    </lineage>
</organism>
<feature type="binding site" evidence="12">
    <location>
        <position position="512"/>
    </location>
    <ligand>
        <name>ATP</name>
        <dbReference type="ChEBI" id="CHEBI:30616"/>
    </ligand>
</feature>
<dbReference type="NCBIfam" id="TIGR00963">
    <property type="entry name" value="secA"/>
    <property type="match status" value="1"/>
</dbReference>
<evidence type="ECO:0000256" key="13">
    <source>
        <dbReference type="RuleBase" id="RU003874"/>
    </source>
</evidence>
<evidence type="ECO:0000313" key="18">
    <source>
        <dbReference type="Proteomes" id="UP000317544"/>
    </source>
</evidence>
<dbReference type="PANTHER" id="PTHR30612">
    <property type="entry name" value="SECA INNER MEMBRANE COMPONENT OF SEC PROTEIN SECRETION SYSTEM"/>
    <property type="match status" value="1"/>
</dbReference>
<dbReference type="GO" id="GO:0005829">
    <property type="term" value="C:cytosol"/>
    <property type="evidence" value="ECO:0007669"/>
    <property type="project" value="TreeGrafter"/>
</dbReference>
<accession>A0A455TA29</accession>
<comment type="catalytic activity">
    <reaction evidence="12">
        <text>ATP + H2O + cellular proteinSide 1 = ADP + phosphate + cellular proteinSide 2.</text>
        <dbReference type="EC" id="7.4.2.8"/>
    </reaction>
</comment>
<dbReference type="OrthoDB" id="9805579at2"/>
<evidence type="ECO:0000256" key="12">
    <source>
        <dbReference type="HAMAP-Rule" id="MF_01382"/>
    </source>
</evidence>
<keyword evidence="8 12" id="KW-0653">Protein transport</keyword>
<dbReference type="GO" id="GO:0017038">
    <property type="term" value="P:protein import"/>
    <property type="evidence" value="ECO:0007669"/>
    <property type="project" value="InterPro"/>
</dbReference>
<keyword evidence="2 12" id="KW-0813">Transport</keyword>
<dbReference type="InterPro" id="IPR027417">
    <property type="entry name" value="P-loop_NTPase"/>
</dbReference>
<keyword evidence="5" id="KW-0997">Cell inner membrane</keyword>
<comment type="function">
    <text evidence="12">Part of the Sec protein translocase complex. Interacts with the SecYEG preprotein conducting channel. Has a central role in coupling the hydrolysis of ATP to the transfer of proteins into and across the cell membrane, serving both as a receptor for the preprotein-SecB complex and as an ATP-driven molecular motor driving the stepwise translocation of polypeptide chains across the membrane.</text>
</comment>
<keyword evidence="18" id="KW-1185">Reference proteome</keyword>
<keyword evidence="11 12" id="KW-0472">Membrane</keyword>
<dbReference type="SUPFAM" id="SSF52540">
    <property type="entry name" value="P-loop containing nucleoside triphosphate hydrolases"/>
    <property type="match status" value="2"/>
</dbReference>
<keyword evidence="4 12" id="KW-0963">Cytoplasm</keyword>
<dbReference type="Gene3D" id="3.40.50.300">
    <property type="entry name" value="P-loop containing nucleotide triphosphate hydrolases"/>
    <property type="match status" value="2"/>
</dbReference>
<evidence type="ECO:0000313" key="17">
    <source>
        <dbReference type="EMBL" id="BBI01179.1"/>
    </source>
</evidence>
<dbReference type="InterPro" id="IPR000185">
    <property type="entry name" value="SecA"/>
</dbReference>
<dbReference type="Pfam" id="PF07516">
    <property type="entry name" value="SecA_SW"/>
    <property type="match status" value="1"/>
</dbReference>
<comment type="similarity">
    <text evidence="1 12 13">Belongs to the SecA family.</text>
</comment>
<evidence type="ECO:0000256" key="8">
    <source>
        <dbReference type="ARBA" id="ARBA00022927"/>
    </source>
</evidence>
<keyword evidence="9 12" id="KW-1278">Translocase</keyword>
<dbReference type="InterPro" id="IPR020937">
    <property type="entry name" value="SecA_CS"/>
</dbReference>
<keyword evidence="3 12" id="KW-1003">Cell membrane</keyword>
<dbReference type="Gene3D" id="1.10.3060.10">
    <property type="entry name" value="Helical scaffold and wing domains of SecA"/>
    <property type="match status" value="1"/>
</dbReference>
<dbReference type="GO" id="GO:0043952">
    <property type="term" value="P:protein transport by the Sec complex"/>
    <property type="evidence" value="ECO:0007669"/>
    <property type="project" value="UniProtKB-ARBA"/>
</dbReference>
<dbReference type="RefSeq" id="WP_158344747.1">
    <property type="nucleotide sequence ID" value="NZ_AP019379.1"/>
</dbReference>
<evidence type="ECO:0000259" key="15">
    <source>
        <dbReference type="PROSITE" id="PS51194"/>
    </source>
</evidence>
<evidence type="ECO:0000256" key="4">
    <source>
        <dbReference type="ARBA" id="ARBA00022490"/>
    </source>
</evidence>
<dbReference type="Pfam" id="PF21090">
    <property type="entry name" value="P-loop_SecA"/>
    <property type="match status" value="1"/>
</dbReference>
<evidence type="ECO:0000256" key="5">
    <source>
        <dbReference type="ARBA" id="ARBA00022519"/>
    </source>
</evidence>
<dbReference type="InterPro" id="IPR011116">
    <property type="entry name" value="SecA_Wing/Scaffold"/>
</dbReference>
<evidence type="ECO:0000256" key="7">
    <source>
        <dbReference type="ARBA" id="ARBA00022840"/>
    </source>
</evidence>
<name>A0A455TA29_9GAMM</name>
<dbReference type="FunFam" id="3.40.50.300:FF:000113">
    <property type="entry name" value="Preprotein translocase subunit SecA"/>
    <property type="match status" value="1"/>
</dbReference>
<dbReference type="PROSITE" id="PS01312">
    <property type="entry name" value="SECA"/>
    <property type="match status" value="1"/>
</dbReference>
<dbReference type="Proteomes" id="UP000317544">
    <property type="component" value="Chromosome"/>
</dbReference>
<keyword evidence="7 12" id="KW-0067">ATP-binding</keyword>
<dbReference type="Pfam" id="PF01043">
    <property type="entry name" value="SecA_PP_bind"/>
    <property type="match status" value="1"/>
</dbReference>
<evidence type="ECO:0000259" key="14">
    <source>
        <dbReference type="PROSITE" id="PS51192"/>
    </source>
</evidence>
<dbReference type="FunFam" id="3.90.1440.10:FF:000001">
    <property type="entry name" value="Preprotein translocase subunit SecA"/>
    <property type="match status" value="1"/>
</dbReference>
<dbReference type="SUPFAM" id="SSF81886">
    <property type="entry name" value="Helical scaffold and wing domains of SecA"/>
    <property type="match status" value="1"/>
</dbReference>
<dbReference type="PROSITE" id="PS51194">
    <property type="entry name" value="HELICASE_CTER"/>
    <property type="match status" value="1"/>
</dbReference>
<evidence type="ECO:0000256" key="10">
    <source>
        <dbReference type="ARBA" id="ARBA00023010"/>
    </source>
</evidence>
<feature type="domain" description="Helicase C-terminal" evidence="15">
    <location>
        <begin position="422"/>
        <end position="632"/>
    </location>
</feature>
<feature type="domain" description="SecA family profile" evidence="16">
    <location>
        <begin position="3"/>
        <end position="616"/>
    </location>
</feature>
<dbReference type="SUPFAM" id="SSF81767">
    <property type="entry name" value="Pre-protein crosslinking domain of SecA"/>
    <property type="match status" value="1"/>
</dbReference>
<dbReference type="InterPro" id="IPR014001">
    <property type="entry name" value="Helicase_ATP-bd"/>
</dbReference>
<dbReference type="InterPro" id="IPR014018">
    <property type="entry name" value="SecA_motor_DEAD"/>
</dbReference>
<dbReference type="GO" id="GO:0005886">
    <property type="term" value="C:plasma membrane"/>
    <property type="evidence" value="ECO:0007669"/>
    <property type="project" value="UniProtKB-SubCell"/>
</dbReference>
<dbReference type="GO" id="GO:0031522">
    <property type="term" value="C:cell envelope Sec protein transport complex"/>
    <property type="evidence" value="ECO:0007669"/>
    <property type="project" value="TreeGrafter"/>
</dbReference>
<dbReference type="InterPro" id="IPR011115">
    <property type="entry name" value="SecA_DEAD"/>
</dbReference>
<comment type="subcellular location">
    <subcellularLocation>
        <location evidence="12">Cell membrane</location>
        <topology evidence="12">Peripheral membrane protein</topology>
        <orientation evidence="12">Cytoplasmic side</orientation>
    </subcellularLocation>
    <subcellularLocation>
        <location evidence="12">Cytoplasm</location>
    </subcellularLocation>
    <text evidence="12">Distribution is 50-50.</text>
</comment>
<dbReference type="PRINTS" id="PR00906">
    <property type="entry name" value="SECA"/>
</dbReference>
<evidence type="ECO:0000256" key="2">
    <source>
        <dbReference type="ARBA" id="ARBA00022448"/>
    </source>
</evidence>
<dbReference type="GO" id="GO:0006605">
    <property type="term" value="P:protein targeting"/>
    <property type="evidence" value="ECO:0007669"/>
    <property type="project" value="UniProtKB-UniRule"/>
</dbReference>
<evidence type="ECO:0000256" key="6">
    <source>
        <dbReference type="ARBA" id="ARBA00022741"/>
    </source>
</evidence>
<dbReference type="EMBL" id="AP019379">
    <property type="protein sequence ID" value="BBI01179.1"/>
    <property type="molecule type" value="Genomic_DNA"/>
</dbReference>
<dbReference type="SMART" id="SM00958">
    <property type="entry name" value="SecA_PP_bind"/>
    <property type="match status" value="1"/>
</dbReference>
<evidence type="ECO:0000256" key="9">
    <source>
        <dbReference type="ARBA" id="ARBA00022967"/>
    </source>
</evidence>